<feature type="repeat" description="PPR" evidence="2">
    <location>
        <begin position="178"/>
        <end position="208"/>
    </location>
</feature>
<dbReference type="FunFam" id="1.25.40.10:FF:000031">
    <property type="entry name" value="Pentatricopeptide repeat-containing protein mitochondrial"/>
    <property type="match status" value="1"/>
</dbReference>
<dbReference type="AlphaFoldDB" id="U5D0R1"/>
<dbReference type="GO" id="GO:0003723">
    <property type="term" value="F:RNA binding"/>
    <property type="evidence" value="ECO:0000318"/>
    <property type="project" value="GO_Central"/>
</dbReference>
<dbReference type="PROSITE" id="PS51375">
    <property type="entry name" value="PPR"/>
    <property type="match status" value="6"/>
</dbReference>
<evidence type="ECO:0008006" key="5">
    <source>
        <dbReference type="Google" id="ProtNLM"/>
    </source>
</evidence>
<organism evidence="3 4">
    <name type="scientific">Amborella trichopoda</name>
    <dbReference type="NCBI Taxonomy" id="13333"/>
    <lineage>
        <taxon>Eukaryota</taxon>
        <taxon>Viridiplantae</taxon>
        <taxon>Streptophyta</taxon>
        <taxon>Embryophyta</taxon>
        <taxon>Tracheophyta</taxon>
        <taxon>Spermatophyta</taxon>
        <taxon>Magnoliopsida</taxon>
        <taxon>Amborellales</taxon>
        <taxon>Amborellaceae</taxon>
        <taxon>Amborella</taxon>
    </lineage>
</organism>
<evidence type="ECO:0000256" key="1">
    <source>
        <dbReference type="ARBA" id="ARBA00022737"/>
    </source>
</evidence>
<dbReference type="HOGENOM" id="CLU_002706_15_6_1"/>
<dbReference type="PANTHER" id="PTHR47926:SF533">
    <property type="entry name" value="DYW DOMAIN-CONTAINING PROTEIN"/>
    <property type="match status" value="1"/>
</dbReference>
<keyword evidence="4" id="KW-1185">Reference proteome</keyword>
<dbReference type="Gramene" id="ERN14977">
    <property type="protein sequence ID" value="ERN14977"/>
    <property type="gene ID" value="AMTR_s00032p00219990"/>
</dbReference>
<feature type="repeat" description="PPR" evidence="2">
    <location>
        <begin position="511"/>
        <end position="545"/>
    </location>
</feature>
<dbReference type="SUPFAM" id="SSF48452">
    <property type="entry name" value="TPR-like"/>
    <property type="match status" value="1"/>
</dbReference>
<evidence type="ECO:0000313" key="4">
    <source>
        <dbReference type="Proteomes" id="UP000017836"/>
    </source>
</evidence>
<reference evidence="4" key="1">
    <citation type="journal article" date="2013" name="Science">
        <title>The Amborella genome and the evolution of flowering plants.</title>
        <authorList>
            <consortium name="Amborella Genome Project"/>
        </authorList>
    </citation>
    <scope>NUCLEOTIDE SEQUENCE [LARGE SCALE GENOMIC DNA]</scope>
</reference>
<feature type="repeat" description="PPR" evidence="2">
    <location>
        <begin position="410"/>
        <end position="444"/>
    </location>
</feature>
<dbReference type="NCBIfam" id="TIGR00756">
    <property type="entry name" value="PPR"/>
    <property type="match status" value="5"/>
</dbReference>
<evidence type="ECO:0000313" key="3">
    <source>
        <dbReference type="EMBL" id="ERN14977.1"/>
    </source>
</evidence>
<dbReference type="Gene3D" id="1.25.40.10">
    <property type="entry name" value="Tetratricopeptide repeat domain"/>
    <property type="match status" value="5"/>
</dbReference>
<dbReference type="FunFam" id="1.25.40.10:FF:000436">
    <property type="entry name" value="Pentatricopeptide repeat-containing protein At5g39350 family"/>
    <property type="match status" value="1"/>
</dbReference>
<dbReference type="InterPro" id="IPR011990">
    <property type="entry name" value="TPR-like_helical_dom_sf"/>
</dbReference>
<protein>
    <recommendedName>
        <fullName evidence="5">Pentatricopeptide repeat-containing protein</fullName>
    </recommendedName>
</protein>
<feature type="repeat" description="PPR" evidence="2">
    <location>
        <begin position="107"/>
        <end position="141"/>
    </location>
</feature>
<dbReference type="Proteomes" id="UP000017836">
    <property type="component" value="Unassembled WGS sequence"/>
</dbReference>
<dbReference type="Pfam" id="PF01535">
    <property type="entry name" value="PPR"/>
    <property type="match status" value="6"/>
</dbReference>
<dbReference type="Pfam" id="PF13041">
    <property type="entry name" value="PPR_2"/>
    <property type="match status" value="2"/>
</dbReference>
<dbReference type="InterPro" id="IPR046960">
    <property type="entry name" value="PPR_At4g14850-like_plant"/>
</dbReference>
<dbReference type="GO" id="GO:0009451">
    <property type="term" value="P:RNA modification"/>
    <property type="evidence" value="ECO:0000318"/>
    <property type="project" value="GO_Central"/>
</dbReference>
<dbReference type="FunFam" id="1.25.40.10:FF:000344">
    <property type="entry name" value="Pentatricopeptide repeat-containing protein"/>
    <property type="match status" value="1"/>
</dbReference>
<feature type="repeat" description="PPR" evidence="2">
    <location>
        <begin position="310"/>
        <end position="340"/>
    </location>
</feature>
<feature type="repeat" description="PPR" evidence="2">
    <location>
        <begin position="209"/>
        <end position="243"/>
    </location>
</feature>
<proteinExistence type="predicted"/>
<gene>
    <name evidence="3" type="ORF">AMTR_s00032p00219990</name>
</gene>
<dbReference type="InterPro" id="IPR002885">
    <property type="entry name" value="PPR_rpt"/>
</dbReference>
<dbReference type="eggNOG" id="KOG4197">
    <property type="taxonomic scope" value="Eukaryota"/>
</dbReference>
<dbReference type="EMBL" id="KI392518">
    <property type="protein sequence ID" value="ERN14977.1"/>
    <property type="molecule type" value="Genomic_DNA"/>
</dbReference>
<sequence length="662" mass="73006">MAAAIGSPLVSYCLHPNTPLTPLPLQLSHTKQTENRNPILSLPVNSLRTLLHDCSRTTSLDEARALHSEMLTHPKLHHLMPDLACTYASCNSMAEAASAFSQIPEPSLQLWTEMIRGYVRSGLFKEALFLYIVMLEAGPFTDNFIFPAILKAASGLKGLEIGEQAHAQAVKTGYSESSVTVGNTILTMYGKCGLVEKAKRVFDKMPERDQVSWNSMIGALCQGEQWERALQEFQSMVWGGVSPSSFSLISLLQASAQLSLLSHCQEAHCYILRTGLDDQTFTTNALMATYAKLGRLGDARMVFERVVNHGLVSWNTMVAAYAQNGRFEDALAMLRSMAGVKPDGVTLASVLPACAQTGALNHGIEIHAYAMRNDDLFLNAYVGSALVDMYCNCGRVQEALHVFEMVSDWSIALWNAVITGYAQNGFDIEALQLFVRMEPSGLKPNPTTMVSVLPACARSGEFHQGKDMHSYIVKRGWQGDKFVQNALLDMYARGGQLRTARTIFSGMASKDSVSWNTMITGFVLAELHDEALGLLREMHHMGYRSNSITLMTVLPACAALSALHKGREIHAYAIRNGLEAEAFTRKGDKEVHAISRDPNDPLVPSTYGSSKPQVVQFLILNTNHVKAYGRRILAAQNAKELFNLWLSSFQNVLERAFDMLKK</sequence>
<name>U5D0R1_AMBTC</name>
<keyword evidence="1" id="KW-0677">Repeat</keyword>
<accession>U5D0R1</accession>
<dbReference type="PANTHER" id="PTHR47926">
    <property type="entry name" value="PENTATRICOPEPTIDE REPEAT-CONTAINING PROTEIN"/>
    <property type="match status" value="1"/>
</dbReference>
<dbReference type="FunFam" id="1.25.40.10:FF:000361">
    <property type="entry name" value="Pentatricopeptide repeat-containing protein chloroplastic"/>
    <property type="match status" value="1"/>
</dbReference>
<evidence type="ECO:0000256" key="2">
    <source>
        <dbReference type="PROSITE-ProRule" id="PRU00708"/>
    </source>
</evidence>